<feature type="compositionally biased region" description="Low complexity" evidence="1">
    <location>
        <begin position="1680"/>
        <end position="1692"/>
    </location>
</feature>
<dbReference type="InterPro" id="IPR057525">
    <property type="entry name" value="UTP20_C"/>
</dbReference>
<feature type="domain" description="U3 small nucleolar RNA-associated protein 20" evidence="3">
    <location>
        <begin position="1826"/>
        <end position="2042"/>
    </location>
</feature>
<evidence type="ECO:0000259" key="2">
    <source>
        <dbReference type="Pfam" id="PF07539"/>
    </source>
</evidence>
<dbReference type="Pfam" id="PF20416">
    <property type="entry name" value="UTP20"/>
    <property type="match status" value="1"/>
</dbReference>
<dbReference type="PANTHER" id="PTHR17695:SF11">
    <property type="entry name" value="SMALL SUBUNIT PROCESSOME COMPONENT 20 HOMOLOG"/>
    <property type="match status" value="1"/>
</dbReference>
<feature type="domain" description="U3 small nucleolar RNA-associated protein 20 N-terminal" evidence="2">
    <location>
        <begin position="886"/>
        <end position="1501"/>
    </location>
</feature>
<dbReference type="Pfam" id="PF23099">
    <property type="entry name" value="UTP20_C"/>
    <property type="match status" value="1"/>
</dbReference>
<dbReference type="InterPro" id="IPR011989">
    <property type="entry name" value="ARM-like"/>
</dbReference>
<dbReference type="InterPro" id="IPR046523">
    <property type="entry name" value="UTP20_dom"/>
</dbReference>
<evidence type="ECO:0008006" key="7">
    <source>
        <dbReference type="Google" id="ProtNLM"/>
    </source>
</evidence>
<dbReference type="Pfam" id="PF07539">
    <property type="entry name" value="UTP20_N"/>
    <property type="match status" value="1"/>
</dbReference>
<dbReference type="EMBL" id="OU963871">
    <property type="protein sequence ID" value="CAH0383103.1"/>
    <property type="molecule type" value="Genomic_DNA"/>
</dbReference>
<evidence type="ECO:0000259" key="4">
    <source>
        <dbReference type="Pfam" id="PF23099"/>
    </source>
</evidence>
<name>A0A9P0A369_BEMTA</name>
<keyword evidence="6" id="KW-1185">Reference proteome</keyword>
<accession>A0A9P0A369</accession>
<feature type="region of interest" description="Disordered" evidence="1">
    <location>
        <begin position="1671"/>
        <end position="1745"/>
    </location>
</feature>
<dbReference type="Proteomes" id="UP001152759">
    <property type="component" value="Chromosome 10"/>
</dbReference>
<dbReference type="KEGG" id="btab:109037713"/>
<feature type="compositionally biased region" description="Basic residues" evidence="1">
    <location>
        <begin position="2730"/>
        <end position="2747"/>
    </location>
</feature>
<feature type="domain" description="U3 small nucleolar RNA-associated protein 20 C-terminal" evidence="4">
    <location>
        <begin position="2396"/>
        <end position="2749"/>
    </location>
</feature>
<dbReference type="Gene3D" id="1.25.10.10">
    <property type="entry name" value="Leucine-rich Repeat Variant"/>
    <property type="match status" value="3"/>
</dbReference>
<dbReference type="GO" id="GO:0032040">
    <property type="term" value="C:small-subunit processome"/>
    <property type="evidence" value="ECO:0007669"/>
    <property type="project" value="TreeGrafter"/>
</dbReference>
<dbReference type="InterPro" id="IPR016024">
    <property type="entry name" value="ARM-type_fold"/>
</dbReference>
<organism evidence="5 6">
    <name type="scientific">Bemisia tabaci</name>
    <name type="common">Sweetpotato whitefly</name>
    <name type="synonym">Aleurodes tabaci</name>
    <dbReference type="NCBI Taxonomy" id="7038"/>
    <lineage>
        <taxon>Eukaryota</taxon>
        <taxon>Metazoa</taxon>
        <taxon>Ecdysozoa</taxon>
        <taxon>Arthropoda</taxon>
        <taxon>Hexapoda</taxon>
        <taxon>Insecta</taxon>
        <taxon>Pterygota</taxon>
        <taxon>Neoptera</taxon>
        <taxon>Paraneoptera</taxon>
        <taxon>Hemiptera</taxon>
        <taxon>Sternorrhyncha</taxon>
        <taxon>Aleyrodoidea</taxon>
        <taxon>Aleyrodidae</taxon>
        <taxon>Aleyrodinae</taxon>
        <taxon>Bemisia</taxon>
    </lineage>
</organism>
<feature type="region of interest" description="Disordered" evidence="1">
    <location>
        <begin position="2717"/>
        <end position="2767"/>
    </location>
</feature>
<feature type="compositionally biased region" description="Acidic residues" evidence="1">
    <location>
        <begin position="1728"/>
        <end position="1745"/>
    </location>
</feature>
<evidence type="ECO:0000313" key="5">
    <source>
        <dbReference type="EMBL" id="CAH0383103.1"/>
    </source>
</evidence>
<dbReference type="PANTHER" id="PTHR17695">
    <property type="entry name" value="SMALL SUBUNIT PROCESSOME COMPONENT 20 HOMOLOG"/>
    <property type="match status" value="1"/>
</dbReference>
<evidence type="ECO:0000313" key="6">
    <source>
        <dbReference type="Proteomes" id="UP001152759"/>
    </source>
</evidence>
<dbReference type="SUPFAM" id="SSF48371">
    <property type="entry name" value="ARM repeat"/>
    <property type="match status" value="2"/>
</dbReference>
<dbReference type="GO" id="GO:0030686">
    <property type="term" value="C:90S preribosome"/>
    <property type="evidence" value="ECO:0007669"/>
    <property type="project" value="TreeGrafter"/>
</dbReference>
<dbReference type="InterPro" id="IPR052575">
    <property type="entry name" value="SSU_processome_comp_20"/>
</dbReference>
<protein>
    <recommendedName>
        <fullName evidence="7">Small subunit processome component 20</fullName>
    </recommendedName>
</protein>
<reference evidence="5" key="1">
    <citation type="submission" date="2021-12" db="EMBL/GenBank/DDBJ databases">
        <authorList>
            <person name="King R."/>
        </authorList>
    </citation>
    <scope>NUCLEOTIDE SEQUENCE</scope>
</reference>
<dbReference type="InterPro" id="IPR011430">
    <property type="entry name" value="UTP20_N"/>
</dbReference>
<evidence type="ECO:0000256" key="1">
    <source>
        <dbReference type="SAM" id="MobiDB-lite"/>
    </source>
</evidence>
<sequence length="2767" mass="316611">MKNKPGRHKTTNLFKFQSFGERISGVNVDVFHRVGHENESPEEGEDAPSFLHQRLVKWDDLNYSESYKKLRRQLPGNVKSPVDVIAQKDQILSILLETLKNPDQYSLQTTLELVVALAQDLEKEFYPYYFDVYHQLLQLLNCQDADQLEWTFSCLAYLLKFLWRVLVKNIGIVFKSLLPLLSSSKPWYINNFAADTFAFVARKVKDRKSFMKLVLENISSTHDDKIAGCGRLFFAIIKGITGQFHSCANQYFPFLFESLSDDELPHDVLFKILAEMLGHVNKSVSPKNCELLWTVLLNTLKKFLERWKAKSTEKTETNIQDMLALILIVLKGRDAASVTNPGQLIGATMELLDADLPSQVNRLVSDVASTLLKSQNLHLSQESAVQLSSKVFSKFNFELLIEFVKQTLSYVNFEALILPGTLSACAEAVAGDKQVLFKVVELLAEIVSFKTSCCVTSEDLSEWQFYSLKDNRKRSSKNQICELSVDYLDRIKSVDEIMTSYENVLNIFIILPHFKTINSEQAAVLLRINQFILNELARADLSSDEQICKLFHLWTFVLITVIQVEDAKEQFLKNLACDKFLGVLLKHCQQDICTTAVLRVLDFFIFAASASASAINHKLCLKIEQEVVKHLASPFHMIRLLAATILVSLNKNQEHETATNKLQVYETILKAEKFEINITAYRDKLICLQRLEYNSKLKDLLGDNLTAPLSYLFGTLFINFKLIWSPVNDIVTAYASMMPVDKFWPIYRNQLLFTSELCKNRVLQKHQVDVQFNGPFLNSLYSKLNSLEEKPDYFNYRCLLLENLKNFITVRTVKSKEIYELFLDFMENEYNVINPDVAKSWNVKQHNKFLEADAEEEAKQGDEGSLEGPDFSAEVTLSAKKLNRLLMAYLKLICLPRNQKLAELESKVESIYEDLLMHRSSDIQKLAFDCIVSRKYEYLTPYIENMNRLIDDKTFKSELTAFRIDSNSESVVPLHRPKLIPIVLRILYSKMLNTKKVGSHVRRTTILRYLAGCESKELELFVEMSFKLFMPWVHSNPEVYPMTCNIMSSLNLENTIPPRQLFSSITLAGVILTQSGGLMDEKSLQLLLKVILVIGANMSGIFSRWQNVHSGYHSMLNRIKSAATDLVTMFFKRFEAYSWTVDEINAIFQVFVWPWLRRLPYEGVFSPTPLFKLFVCWSENPRYFNLLAKPTIKDNVTPLDMLMKLLLNEKTHGSVCNGILEIIERLLTLSDFQSHKIEDDEEIVISPIPLDFEPKAPENGKLKKRLNLGSCLLHPHLYSILKKLQSRLFVSRKKTLSARDLLILSRVTEIADGNELAESLLSLIVPVLLNKSSQAEEIVYPLLTTTLNLLKPVNVDKSYLRKLGILFANISHVSCRKMLLTLTKAISSKLNDPNVMDVSILFDLNAYNSKWVEQPDFDKRLSAFKTIEDKIEASAISPELGVILIHNFCFFINHETDMALRDRSSFCLKKLAVMLCSTYKSQDLNFIVNQTIAPIMQKSFKDIKNEKMYTECVSLLGCLVRECPQAYFVYQDFAPLVNKADLEVDFFENLLHLQLHRKVRALLKFSEMCKSLKKSPNLQTLVNYALPLVSQFLCTPEHVGHNSIIDAAVEALGSICKLLPWQQYYAILQFYLSKMKRLVEFQKQLVKIVKTILDSFHFDLSRAAEIKRNPNGKIRKKKNTSNSSDVNSVTEENAGDDTLDDPSKIEDDTAEETVTETGNENEVPEKETNEEDESNEGDEPKDEDLEKLERELAVNISEEPENVCVNEEAEVEPIVNRLSVLQPMEASKIIHTIVSNLLPQLRATIAERSLTDKFHKSNKKNAGPDRDEEDILRIPLALTITQLLQKLPEKLLRANIPGIFMKLCMFLTSRLESVRRATRQTLQQIILSLGPEYLETLITEMISLLTKGFHVYVLVHTLHSVLVAVQPLLKAGDIDRCLPLILKVCMEDVFGSIAEGKESAQVQGKWVEARGNRSYDVFHILGEFISQKCLINLILPLKEELASSFVHQRIFRVQECLRYIVLGLVNNQFLSTEAMLIFAYGVTSQSIPALLKGLEPETNLDEKEKILAERRNPDCFIIPPAPKERPKVESHVYAKTNAHILVEFGLRLYHYLLKKEKVKDPSYHPHLDPLVSILSDCLKSGKVRLTILACNCLCWVLKIDLPALRANIKVIAQQLFDLLHKYAAAGLSKGDNFELVQVSFKAMSTLVRDVKYHKITKAQLRTLLLYAEQDLYDYSRQATAFTLLKVIIGKKLTAPEIHAVMEKVASLSITADLPHVRLQARQVFLAFLLNYPLRNKIEQHLTFYLKQLDYEHQTGRESALEMMNAIITTFPDSMLAGYAGLFFLWLGPRLVNDSAPECRKMAAACIQRLLSRLGKEVVDKLFDMVLVWVKHPKTIYRRLSVQLCGIFIKHEKNEFKRRVETLLPVVCTHLIGNFDENQPGRFVRIQTKEALEETMDGGEVLKDHHLYQLLNMLVKLCAECPEVLTSDEFKDSLQAISAKAQELLGHPHEWVRLGAAEFLYSMMSSTPPTDIATLANIPVAEAELGSGFLRSNVRESLKSLILDHVDQLRPGAQILDKLLIQTMKNLVYIAEVLKDVQEMEGEVKVSLIWLVRKLRQRINMELARAPLNTTIRTMVFNWFAALALKFTKDELRQIIFHALAPIVRELTTTEAHLEELRGIAKEVSGYYKQKFGLQEYSQLVHKVQNRLDIKRAERKKSRAQEVIKNPEKAAKRKIKKQLRTKDQKKRKIEQFKSGDRKRKIQSVEFTD</sequence>
<evidence type="ECO:0000259" key="3">
    <source>
        <dbReference type="Pfam" id="PF20416"/>
    </source>
</evidence>
<proteinExistence type="predicted"/>
<gene>
    <name evidence="5" type="ORF">BEMITA_LOCUS2580</name>
</gene>
<feature type="compositionally biased region" description="Basic and acidic residues" evidence="1">
    <location>
        <begin position="2718"/>
        <end position="2729"/>
    </location>
</feature>